<dbReference type="EMBL" id="JACALR010000003">
    <property type="protein sequence ID" value="MDM1551060.1"/>
    <property type="molecule type" value="Genomic_DNA"/>
</dbReference>
<proteinExistence type="predicted"/>
<dbReference type="Proteomes" id="UP001173578">
    <property type="component" value="Unassembled WGS sequence"/>
</dbReference>
<comment type="caution">
    <text evidence="1">The sequence shown here is derived from an EMBL/GenBank/DDBJ whole genome shotgun (WGS) entry which is preliminary data.</text>
</comment>
<name>A0AAW7DHP4_9FLAO</name>
<protein>
    <submittedName>
        <fullName evidence="1">Uncharacterized protein</fullName>
    </submittedName>
</protein>
<reference evidence="1" key="1">
    <citation type="submission" date="2020-06" db="EMBL/GenBank/DDBJ databases">
        <authorList>
            <person name="Dong N."/>
        </authorList>
    </citation>
    <scope>NUCLEOTIDE SEQUENCE</scope>
    <source>
        <strain evidence="1">210</strain>
    </source>
</reference>
<gene>
    <name evidence="1" type="ORF">HX095_07515</name>
</gene>
<accession>A0AAW7DHP4</accession>
<reference evidence="1" key="2">
    <citation type="journal article" date="2022" name="Sci. Total Environ.">
        <title>Prevalence, transmission, and molecular epidemiology of tet(X)-positive bacteria among humans, animals, and environmental niches in China: An epidemiological, and genomic-based study.</title>
        <authorList>
            <person name="Dong N."/>
            <person name="Zeng Y."/>
            <person name="Cai C."/>
            <person name="Sun C."/>
            <person name="Lu J."/>
            <person name="Liu C."/>
            <person name="Zhou H."/>
            <person name="Sun Q."/>
            <person name="Shu L."/>
            <person name="Wang H."/>
            <person name="Wang Y."/>
            <person name="Wang S."/>
            <person name="Wu C."/>
            <person name="Chan E.W."/>
            <person name="Chen G."/>
            <person name="Shen Z."/>
            <person name="Chen S."/>
            <person name="Zhang R."/>
        </authorList>
    </citation>
    <scope>NUCLEOTIDE SEQUENCE</scope>
    <source>
        <strain evidence="1">210</strain>
    </source>
</reference>
<sequence>MNVYFGTMKTDIQYFQPNGEGSAPTNRIISLDKISNELRFDDIDN</sequence>
<evidence type="ECO:0000313" key="2">
    <source>
        <dbReference type="Proteomes" id="UP001173578"/>
    </source>
</evidence>
<organism evidence="1 2">
    <name type="scientific">Empedobacter falsenii</name>
    <dbReference type="NCBI Taxonomy" id="343874"/>
    <lineage>
        <taxon>Bacteria</taxon>
        <taxon>Pseudomonadati</taxon>
        <taxon>Bacteroidota</taxon>
        <taxon>Flavobacteriia</taxon>
        <taxon>Flavobacteriales</taxon>
        <taxon>Weeksellaceae</taxon>
        <taxon>Empedobacter</taxon>
    </lineage>
</organism>
<dbReference type="AlphaFoldDB" id="A0AAW7DHP4"/>
<evidence type="ECO:0000313" key="1">
    <source>
        <dbReference type="EMBL" id="MDM1551060.1"/>
    </source>
</evidence>